<reference evidence="2 3" key="1">
    <citation type="submission" date="2019-03" db="EMBL/GenBank/DDBJ databases">
        <title>The genome sequence of a newly discovered highly antifungal drug resistant Aspergillus species, Aspergillus tanneri NIH 1004.</title>
        <authorList>
            <person name="Mounaud S."/>
            <person name="Singh I."/>
            <person name="Joardar V."/>
            <person name="Pakala S."/>
            <person name="Pakala S."/>
            <person name="Venepally P."/>
            <person name="Hoover J."/>
            <person name="Nierman W."/>
            <person name="Chung J."/>
            <person name="Losada L."/>
        </authorList>
    </citation>
    <scope>NUCLEOTIDE SEQUENCE [LARGE SCALE GENOMIC DNA]</scope>
    <source>
        <strain evidence="2 3">NIH1004</strain>
    </source>
</reference>
<comment type="caution">
    <text evidence="2">The sequence shown here is derived from an EMBL/GenBank/DDBJ whole genome shotgun (WGS) entry which is preliminary data.</text>
</comment>
<dbReference type="EMBL" id="SOSA01000579">
    <property type="protein sequence ID" value="THC89961.1"/>
    <property type="molecule type" value="Genomic_DNA"/>
</dbReference>
<evidence type="ECO:0000313" key="3">
    <source>
        <dbReference type="Proteomes" id="UP000308092"/>
    </source>
</evidence>
<dbReference type="VEuPathDB" id="FungiDB:EYZ11_010579"/>
<gene>
    <name evidence="2" type="ORF">EYZ11_010579</name>
</gene>
<protein>
    <submittedName>
        <fullName evidence="2">Uncharacterized protein</fullName>
    </submittedName>
</protein>
<sequence length="86" mass="10261">MHHLSTENILLKMENVGLKKTFENEKKRCQRGRPLQFKIQLLRVLAKASKEEEKLRPQQAKEEKQQKLQERNHMRASARQARLQEA</sequence>
<dbReference type="Proteomes" id="UP000308092">
    <property type="component" value="Unassembled WGS sequence"/>
</dbReference>
<feature type="region of interest" description="Disordered" evidence="1">
    <location>
        <begin position="50"/>
        <end position="86"/>
    </location>
</feature>
<organism evidence="2 3">
    <name type="scientific">Aspergillus tanneri</name>
    <dbReference type="NCBI Taxonomy" id="1220188"/>
    <lineage>
        <taxon>Eukaryota</taxon>
        <taxon>Fungi</taxon>
        <taxon>Dikarya</taxon>
        <taxon>Ascomycota</taxon>
        <taxon>Pezizomycotina</taxon>
        <taxon>Eurotiomycetes</taxon>
        <taxon>Eurotiomycetidae</taxon>
        <taxon>Eurotiales</taxon>
        <taxon>Aspergillaceae</taxon>
        <taxon>Aspergillus</taxon>
        <taxon>Aspergillus subgen. Circumdati</taxon>
    </lineage>
</organism>
<keyword evidence="3" id="KW-1185">Reference proteome</keyword>
<evidence type="ECO:0000313" key="2">
    <source>
        <dbReference type="EMBL" id="THC89961.1"/>
    </source>
</evidence>
<evidence type="ECO:0000256" key="1">
    <source>
        <dbReference type="SAM" id="MobiDB-lite"/>
    </source>
</evidence>
<dbReference type="STRING" id="1220188.A0A4S3JAD3"/>
<feature type="compositionally biased region" description="Basic and acidic residues" evidence="1">
    <location>
        <begin position="50"/>
        <end position="73"/>
    </location>
</feature>
<accession>A0A4S3JAD3</accession>
<proteinExistence type="predicted"/>
<name>A0A4S3JAD3_9EURO</name>
<dbReference type="AlphaFoldDB" id="A0A4S3JAD3"/>